<comment type="caution">
    <text evidence="1">The sequence shown here is derived from an EMBL/GenBank/DDBJ whole genome shotgun (WGS) entry which is preliminary data.</text>
</comment>
<evidence type="ECO:0000313" key="1">
    <source>
        <dbReference type="EMBL" id="MBD2848151.1"/>
    </source>
</evidence>
<dbReference type="Proteomes" id="UP000621560">
    <property type="component" value="Unassembled WGS sequence"/>
</dbReference>
<accession>A0A927BYB9</accession>
<organism evidence="1 2">
    <name type="scientific">Paenibacillus sabuli</name>
    <dbReference type="NCBI Taxonomy" id="2772509"/>
    <lineage>
        <taxon>Bacteria</taxon>
        <taxon>Bacillati</taxon>
        <taxon>Bacillota</taxon>
        <taxon>Bacilli</taxon>
        <taxon>Bacillales</taxon>
        <taxon>Paenibacillaceae</taxon>
        <taxon>Paenibacillus</taxon>
    </lineage>
</organism>
<dbReference type="AlphaFoldDB" id="A0A927BYB9"/>
<name>A0A927BYB9_9BACL</name>
<reference evidence="1" key="1">
    <citation type="submission" date="2020-09" db="EMBL/GenBank/DDBJ databases">
        <title>A novel bacterium of genus Paenibacillus, isolated from South China Sea.</title>
        <authorList>
            <person name="Huang H."/>
            <person name="Mo K."/>
            <person name="Hu Y."/>
        </authorList>
    </citation>
    <scope>NUCLEOTIDE SEQUENCE</scope>
    <source>
        <strain evidence="1">IB182496</strain>
    </source>
</reference>
<evidence type="ECO:0000313" key="2">
    <source>
        <dbReference type="Proteomes" id="UP000621560"/>
    </source>
</evidence>
<proteinExistence type="predicted"/>
<keyword evidence="2" id="KW-1185">Reference proteome</keyword>
<dbReference type="RefSeq" id="WP_190921264.1">
    <property type="nucleotide sequence ID" value="NZ_JACXIZ010000055.1"/>
</dbReference>
<protein>
    <submittedName>
        <fullName evidence="1">Uncharacterized protein</fullName>
    </submittedName>
</protein>
<dbReference type="EMBL" id="JACXIZ010000055">
    <property type="protein sequence ID" value="MBD2848151.1"/>
    <property type="molecule type" value="Genomic_DNA"/>
</dbReference>
<sequence length="70" mass="7773">MKSELGRQDGGLVNRFTELEKLIKLTGDRAKLDAKANDTYIVYKTSEGQIVREYTNGDIIPIAKTKGAND</sequence>
<gene>
    <name evidence="1" type="ORF">IDH44_23390</name>
</gene>